<feature type="region of interest" description="Disordered" evidence="1">
    <location>
        <begin position="32"/>
        <end position="51"/>
    </location>
</feature>
<name>A0ABR2QHG6_9ROSI</name>
<accession>A0ABR2QHG6</accession>
<proteinExistence type="predicted"/>
<gene>
    <name evidence="2" type="ORF">V6N11_082263</name>
</gene>
<evidence type="ECO:0000313" key="2">
    <source>
        <dbReference type="EMBL" id="KAK9000131.1"/>
    </source>
</evidence>
<sequence length="104" mass="11210">MKIACGFEEKKKEGEEGLENVEREFGEEWTAAPSHSVVPSQPMSTAATSHSIPAAVSSPSMATVEPDLFAEVISTPVHPRLNNTPFAIVCIELSRNSHTTDQST</sequence>
<dbReference type="Proteomes" id="UP001396334">
    <property type="component" value="Unassembled WGS sequence"/>
</dbReference>
<organism evidence="2 3">
    <name type="scientific">Hibiscus sabdariffa</name>
    <name type="common">roselle</name>
    <dbReference type="NCBI Taxonomy" id="183260"/>
    <lineage>
        <taxon>Eukaryota</taxon>
        <taxon>Viridiplantae</taxon>
        <taxon>Streptophyta</taxon>
        <taxon>Embryophyta</taxon>
        <taxon>Tracheophyta</taxon>
        <taxon>Spermatophyta</taxon>
        <taxon>Magnoliopsida</taxon>
        <taxon>eudicotyledons</taxon>
        <taxon>Gunneridae</taxon>
        <taxon>Pentapetalae</taxon>
        <taxon>rosids</taxon>
        <taxon>malvids</taxon>
        <taxon>Malvales</taxon>
        <taxon>Malvaceae</taxon>
        <taxon>Malvoideae</taxon>
        <taxon>Hibiscus</taxon>
    </lineage>
</organism>
<dbReference type="EMBL" id="JBBPBN010000038">
    <property type="protein sequence ID" value="KAK9000131.1"/>
    <property type="molecule type" value="Genomic_DNA"/>
</dbReference>
<feature type="compositionally biased region" description="Polar residues" evidence="1">
    <location>
        <begin position="37"/>
        <end position="51"/>
    </location>
</feature>
<evidence type="ECO:0000313" key="3">
    <source>
        <dbReference type="Proteomes" id="UP001396334"/>
    </source>
</evidence>
<comment type="caution">
    <text evidence="2">The sequence shown here is derived from an EMBL/GenBank/DDBJ whole genome shotgun (WGS) entry which is preliminary data.</text>
</comment>
<protein>
    <submittedName>
        <fullName evidence="2">Uncharacterized protein</fullName>
    </submittedName>
</protein>
<keyword evidence="3" id="KW-1185">Reference proteome</keyword>
<evidence type="ECO:0000256" key="1">
    <source>
        <dbReference type="SAM" id="MobiDB-lite"/>
    </source>
</evidence>
<reference evidence="2 3" key="1">
    <citation type="journal article" date="2024" name="G3 (Bethesda)">
        <title>Genome assembly of Hibiscus sabdariffa L. provides insights into metabolisms of medicinal natural products.</title>
        <authorList>
            <person name="Kim T."/>
        </authorList>
    </citation>
    <scope>NUCLEOTIDE SEQUENCE [LARGE SCALE GENOMIC DNA]</scope>
    <source>
        <strain evidence="2">TK-2024</strain>
        <tissue evidence="2">Old leaves</tissue>
    </source>
</reference>